<evidence type="ECO:0000259" key="1">
    <source>
        <dbReference type="Pfam" id="PF14111"/>
    </source>
</evidence>
<comment type="caution">
    <text evidence="2">The sequence shown here is derived from an EMBL/GenBank/DDBJ whole genome shotgun (WGS) entry which is preliminary data.</text>
</comment>
<organism evidence="2">
    <name type="scientific">Tanacetum cinerariifolium</name>
    <name type="common">Dalmatian daisy</name>
    <name type="synonym">Chrysanthemum cinerariifolium</name>
    <dbReference type="NCBI Taxonomy" id="118510"/>
    <lineage>
        <taxon>Eukaryota</taxon>
        <taxon>Viridiplantae</taxon>
        <taxon>Streptophyta</taxon>
        <taxon>Embryophyta</taxon>
        <taxon>Tracheophyta</taxon>
        <taxon>Spermatophyta</taxon>
        <taxon>Magnoliopsida</taxon>
        <taxon>eudicotyledons</taxon>
        <taxon>Gunneridae</taxon>
        <taxon>Pentapetalae</taxon>
        <taxon>asterids</taxon>
        <taxon>campanulids</taxon>
        <taxon>Asterales</taxon>
        <taxon>Asteraceae</taxon>
        <taxon>Asteroideae</taxon>
        <taxon>Anthemideae</taxon>
        <taxon>Anthemidinae</taxon>
        <taxon>Tanacetum</taxon>
    </lineage>
</organism>
<dbReference type="EMBL" id="BKCJ010202407">
    <property type="protein sequence ID" value="GEY71079.1"/>
    <property type="molecule type" value="Genomic_DNA"/>
</dbReference>
<dbReference type="InterPro" id="IPR025558">
    <property type="entry name" value="DUF4283"/>
</dbReference>
<reference evidence="2" key="1">
    <citation type="journal article" date="2019" name="Sci. Rep.">
        <title>Draft genome of Tanacetum cinerariifolium, the natural source of mosquito coil.</title>
        <authorList>
            <person name="Yamashiro T."/>
            <person name="Shiraishi A."/>
            <person name="Satake H."/>
            <person name="Nakayama K."/>
        </authorList>
    </citation>
    <scope>NUCLEOTIDE SEQUENCE</scope>
</reference>
<evidence type="ECO:0000313" key="2">
    <source>
        <dbReference type="EMBL" id="GEY71079.1"/>
    </source>
</evidence>
<proteinExistence type="predicted"/>
<dbReference type="AlphaFoldDB" id="A0A699HR96"/>
<accession>A0A699HR96</accession>
<protein>
    <recommendedName>
        <fullName evidence="1">DUF4283 domain-containing protein</fullName>
    </recommendedName>
</protein>
<feature type="non-terminal residue" evidence="2">
    <location>
        <position position="1"/>
    </location>
</feature>
<feature type="domain" description="DUF4283" evidence="1">
    <location>
        <begin position="34"/>
        <end position="113"/>
    </location>
</feature>
<gene>
    <name evidence="2" type="ORF">Tci_443053</name>
</gene>
<dbReference type="Pfam" id="PF14111">
    <property type="entry name" value="DUF4283"/>
    <property type="match status" value="1"/>
</dbReference>
<sequence length="515" mass="58800">SGTSRKSVNFRTLYTLAGNGANVYVSKESVCVVNERLNNTVNGFFLGKQYPIVENYVKNTWGKFGLVKSMMIEDMFFFKFRSRDEMEAMLENGLWLIRDVPLTLKQWIPDVNIMKEDVYSFTAAMCIDSYGRASYARAMIELRADVELRHTIVVVVPKFISEGYSMNTIHVEQILNGKLVLVDDDEKPLETEVNKSTSIPSTSKVASKMVVDESEINIKDIYDESTHYMASGAYIGWIHDMEFRGDYGRDTLKLEDVLATLNFKELHLIMKAKGDGGEGLYVRGEIWLKGISSRNKDHTSDSKAYGYENAHVTMVLSVEQLLDWIMDSWGSYHITYMRDYLVYFGVYDGVNVFLGNGRECHELFKKDLTMKMQSGKIKEYRFPRCGVYKKTSIGSHVATRSMKVLRRVKFKVEQQKDRAFEVEPQGNFDQGVSLQEVISKWKARLEEEMCVCSIMVIRKVVTTTTISTKSMHEVTKGLLDKAKGNVLVTEIARTRVILRGVIVQGSLWEIGTNFV</sequence>
<name>A0A699HR96_TANCI</name>